<organism evidence="2 3">
    <name type="scientific">Methylophilus flavus</name>
    <dbReference type="NCBI Taxonomy" id="640084"/>
    <lineage>
        <taxon>Bacteria</taxon>
        <taxon>Pseudomonadati</taxon>
        <taxon>Pseudomonadota</taxon>
        <taxon>Betaproteobacteria</taxon>
        <taxon>Nitrosomonadales</taxon>
        <taxon>Methylophilaceae</taxon>
        <taxon>Methylophilus</taxon>
    </lineage>
</organism>
<evidence type="ECO:0008006" key="4">
    <source>
        <dbReference type="Google" id="ProtNLM"/>
    </source>
</evidence>
<name>A0ABW3PAE9_9PROT</name>
<dbReference type="RefSeq" id="WP_379034861.1">
    <property type="nucleotide sequence ID" value="NZ_JBHTLN010000002.1"/>
</dbReference>
<dbReference type="EMBL" id="JBHTLN010000002">
    <property type="protein sequence ID" value="MFD1123309.1"/>
    <property type="molecule type" value="Genomic_DNA"/>
</dbReference>
<keyword evidence="3" id="KW-1185">Reference proteome</keyword>
<feature type="transmembrane region" description="Helical" evidence="1">
    <location>
        <begin position="24"/>
        <end position="44"/>
    </location>
</feature>
<protein>
    <recommendedName>
        <fullName evidence="4">Pilus assembly protein PilO</fullName>
    </recommendedName>
</protein>
<accession>A0ABW3PAE9</accession>
<comment type="caution">
    <text evidence="2">The sequence shown here is derived from an EMBL/GenBank/DDBJ whole genome shotgun (WGS) entry which is preliminary data.</text>
</comment>
<proteinExistence type="predicted"/>
<keyword evidence="1" id="KW-0812">Transmembrane</keyword>
<keyword evidence="1" id="KW-1133">Transmembrane helix</keyword>
<evidence type="ECO:0000313" key="3">
    <source>
        <dbReference type="Proteomes" id="UP001597206"/>
    </source>
</evidence>
<dbReference type="Proteomes" id="UP001597206">
    <property type="component" value="Unassembled WGS sequence"/>
</dbReference>
<evidence type="ECO:0000313" key="2">
    <source>
        <dbReference type="EMBL" id="MFD1123309.1"/>
    </source>
</evidence>
<gene>
    <name evidence="2" type="ORF">ACFQ2T_12385</name>
</gene>
<reference evidence="3" key="1">
    <citation type="journal article" date="2019" name="Int. J. Syst. Evol. Microbiol.">
        <title>The Global Catalogue of Microorganisms (GCM) 10K type strain sequencing project: providing services to taxonomists for standard genome sequencing and annotation.</title>
        <authorList>
            <consortium name="The Broad Institute Genomics Platform"/>
            <consortium name="The Broad Institute Genome Sequencing Center for Infectious Disease"/>
            <person name="Wu L."/>
            <person name="Ma J."/>
        </authorList>
    </citation>
    <scope>NUCLEOTIDE SEQUENCE [LARGE SCALE GENOMIC DNA]</scope>
    <source>
        <strain evidence="3">CCUG 58411</strain>
    </source>
</reference>
<evidence type="ECO:0000256" key="1">
    <source>
        <dbReference type="SAM" id="Phobius"/>
    </source>
</evidence>
<keyword evidence="1" id="KW-0472">Membrane</keyword>
<sequence length="183" mass="20790">MAVLNHPVQRLLFRWQQGPLGQRWVAALLVIVLILLALLSHAFFTRHQLQQDLQRLPARSTPAIPLAKSSVSNAAQSLQQWPSEDEAEGISGEILAQADAMGMIFERAEFQSLPIEHSSLQIQRIKLPLKGDYLQVRQFLNRVLQAYPSLALSQFKLQRSDVMQTGVEAYVEFSLYTRKREPT</sequence>